<name>A0ACC2JYB5_9PEZI</name>
<accession>A0ACC2JYB5</accession>
<gene>
    <name evidence="1" type="ORF">O1611_g1210</name>
</gene>
<dbReference type="Proteomes" id="UP001153332">
    <property type="component" value="Unassembled WGS sequence"/>
</dbReference>
<organism evidence="1 2">
    <name type="scientific">Lasiodiplodia mahajangana</name>
    <dbReference type="NCBI Taxonomy" id="1108764"/>
    <lineage>
        <taxon>Eukaryota</taxon>
        <taxon>Fungi</taxon>
        <taxon>Dikarya</taxon>
        <taxon>Ascomycota</taxon>
        <taxon>Pezizomycotina</taxon>
        <taxon>Dothideomycetes</taxon>
        <taxon>Dothideomycetes incertae sedis</taxon>
        <taxon>Botryosphaeriales</taxon>
        <taxon>Botryosphaeriaceae</taxon>
        <taxon>Lasiodiplodia</taxon>
    </lineage>
</organism>
<reference evidence="1" key="1">
    <citation type="submission" date="2022-12" db="EMBL/GenBank/DDBJ databases">
        <title>Genome Sequence of Lasiodiplodia mahajangana.</title>
        <authorList>
            <person name="Buettner E."/>
        </authorList>
    </citation>
    <scope>NUCLEOTIDE SEQUENCE</scope>
    <source>
        <strain evidence="1">VT137</strain>
    </source>
</reference>
<protein>
    <submittedName>
        <fullName evidence="1">Uncharacterized protein</fullName>
    </submittedName>
</protein>
<proteinExistence type="predicted"/>
<comment type="caution">
    <text evidence="1">The sequence shown here is derived from an EMBL/GenBank/DDBJ whole genome shotgun (WGS) entry which is preliminary data.</text>
</comment>
<evidence type="ECO:0000313" key="1">
    <source>
        <dbReference type="EMBL" id="KAJ8132415.1"/>
    </source>
</evidence>
<evidence type="ECO:0000313" key="2">
    <source>
        <dbReference type="Proteomes" id="UP001153332"/>
    </source>
</evidence>
<keyword evidence="2" id="KW-1185">Reference proteome</keyword>
<dbReference type="EMBL" id="JAPUUL010000132">
    <property type="protein sequence ID" value="KAJ8132415.1"/>
    <property type="molecule type" value="Genomic_DNA"/>
</dbReference>
<sequence>MASRESIDSTGSAAPLISGPFFQPPPSDYPHNHDKAVGKGNDAATKVGFSAFIMAFRLLALISGLAIGVSFAILGAWRIVTILLIVLTWVSAAWNAIMLIVLIRTPSLRVSLVLGNGRIIRLGAQNEGDGQGKRRRCSPRVFWIDLLLVAALIAFNIAQGVTGASYYRTTVALNWFTIAFNIIITVLAMFPASAHVRLETAEMPQISLP</sequence>